<dbReference type="Pfam" id="PF04525">
    <property type="entry name" value="LOR"/>
    <property type="match status" value="1"/>
</dbReference>
<gene>
    <name evidence="2" type="ORF">NYP18_10340</name>
</gene>
<evidence type="ECO:0000256" key="1">
    <source>
        <dbReference type="ARBA" id="ARBA00005437"/>
    </source>
</evidence>
<comment type="similarity">
    <text evidence="1">Belongs to the LOR family.</text>
</comment>
<dbReference type="EMBL" id="JANWTC010000007">
    <property type="protein sequence ID" value="MCS5480052.1"/>
    <property type="molecule type" value="Genomic_DNA"/>
</dbReference>
<dbReference type="Gene3D" id="2.40.160.200">
    <property type="entry name" value="LURP1-related"/>
    <property type="match status" value="1"/>
</dbReference>
<dbReference type="InterPro" id="IPR007612">
    <property type="entry name" value="LOR"/>
</dbReference>
<dbReference type="Proteomes" id="UP001205965">
    <property type="component" value="Unassembled WGS sequence"/>
</dbReference>
<proteinExistence type="inferred from homology"/>
<dbReference type="RefSeq" id="WP_259428108.1">
    <property type="nucleotide sequence ID" value="NZ_JANWTC010000007.1"/>
</dbReference>
<dbReference type="InterPro" id="IPR025659">
    <property type="entry name" value="Tubby-like_C"/>
</dbReference>
<evidence type="ECO:0000313" key="2">
    <source>
        <dbReference type="EMBL" id="MCS5480052.1"/>
    </source>
</evidence>
<dbReference type="InterPro" id="IPR038595">
    <property type="entry name" value="LOR_sf"/>
</dbReference>
<keyword evidence="3" id="KW-1185">Reference proteome</keyword>
<name>A0ABT2G1B7_9CORY</name>
<evidence type="ECO:0000313" key="3">
    <source>
        <dbReference type="Proteomes" id="UP001205965"/>
    </source>
</evidence>
<sequence>MRMTLLHHDTLIVQQMTGFVSNNFDVYDPEGTVIAHVQTEGSLGSRLLKGNRTFTVSDGDGEAVLLVRDPMNFVRDTYELDDPDGTAFAHVRKRFTFLKKRMDIELASGGVIELHGNFLGFEFEFMMGDRVPARVTRKWSGAVRGLLGRSTYALIFDPEAPEEVRKAIIGGMIALDLIRAKENNN</sequence>
<comment type="caution">
    <text evidence="2">The sequence shown here is derived from an EMBL/GenBank/DDBJ whole genome shotgun (WGS) entry which is preliminary data.</text>
</comment>
<organism evidence="2 3">
    <name type="scientific">Corynebacterium lemuris</name>
    <dbReference type="NCBI Taxonomy" id="1859292"/>
    <lineage>
        <taxon>Bacteria</taxon>
        <taxon>Bacillati</taxon>
        <taxon>Actinomycetota</taxon>
        <taxon>Actinomycetes</taxon>
        <taxon>Mycobacteriales</taxon>
        <taxon>Corynebacteriaceae</taxon>
        <taxon>Corynebacterium</taxon>
    </lineage>
</organism>
<accession>A0ABT2G1B7</accession>
<dbReference type="SUPFAM" id="SSF54518">
    <property type="entry name" value="Tubby C-terminal domain-like"/>
    <property type="match status" value="1"/>
</dbReference>
<reference evidence="2 3" key="1">
    <citation type="submission" date="2022-08" db="EMBL/GenBank/DDBJ databases">
        <title>YIM 101645 draft genome.</title>
        <authorList>
            <person name="Chen X."/>
        </authorList>
    </citation>
    <scope>NUCLEOTIDE SEQUENCE [LARGE SCALE GENOMIC DNA]</scope>
    <source>
        <strain evidence="2 3">YIM 101645</strain>
    </source>
</reference>
<protein>
    <submittedName>
        <fullName evidence="2">Phospholipid scramblase-related protein</fullName>
    </submittedName>
</protein>